<feature type="transmembrane region" description="Helical" evidence="1">
    <location>
        <begin position="114"/>
        <end position="133"/>
    </location>
</feature>
<protein>
    <recommendedName>
        <fullName evidence="4">Rod shape-determining protein MreD</fullName>
    </recommendedName>
</protein>
<evidence type="ECO:0000313" key="2">
    <source>
        <dbReference type="EMBL" id="PWK18409.1"/>
    </source>
</evidence>
<dbReference type="EMBL" id="QGGO01000030">
    <property type="protein sequence ID" value="PWK18409.1"/>
    <property type="molecule type" value="Genomic_DNA"/>
</dbReference>
<keyword evidence="1" id="KW-0812">Transmembrane</keyword>
<evidence type="ECO:0000256" key="1">
    <source>
        <dbReference type="SAM" id="Phobius"/>
    </source>
</evidence>
<keyword evidence="3" id="KW-1185">Reference proteome</keyword>
<organism evidence="2 3">
    <name type="scientific">Arcicella aurantiaca</name>
    <dbReference type="NCBI Taxonomy" id="591202"/>
    <lineage>
        <taxon>Bacteria</taxon>
        <taxon>Pseudomonadati</taxon>
        <taxon>Bacteroidota</taxon>
        <taxon>Cytophagia</taxon>
        <taxon>Cytophagales</taxon>
        <taxon>Flectobacillaceae</taxon>
        <taxon>Arcicella</taxon>
    </lineage>
</organism>
<feature type="transmembrane region" description="Helical" evidence="1">
    <location>
        <begin position="140"/>
        <end position="165"/>
    </location>
</feature>
<dbReference type="OrthoDB" id="1132160at2"/>
<feature type="transmembrane region" description="Helical" evidence="1">
    <location>
        <begin position="6"/>
        <end position="24"/>
    </location>
</feature>
<evidence type="ECO:0000313" key="3">
    <source>
        <dbReference type="Proteomes" id="UP000245489"/>
    </source>
</evidence>
<feature type="transmembrane region" description="Helical" evidence="1">
    <location>
        <begin position="29"/>
        <end position="47"/>
    </location>
</feature>
<sequence>MTQKNILSQVLVFGFYLLLQIFFVRQLVLFDYAFCFAYIASVTLLPFETNRVTLILLGFFAGLTVDVFYNTIGANAAAMTLIAFLRPSVISLLTPQRGYDERQTLSLSSMGLPWFVTYTAVLTVIHHFVLFLLEASDWGLFLPVLLKVICSTVFTTVVIVIIQFFRRD</sequence>
<evidence type="ECO:0008006" key="4">
    <source>
        <dbReference type="Google" id="ProtNLM"/>
    </source>
</evidence>
<reference evidence="2 3" key="1">
    <citation type="submission" date="2018-05" db="EMBL/GenBank/DDBJ databases">
        <title>Genomic Encyclopedia of Archaeal and Bacterial Type Strains, Phase II (KMG-II): from individual species to whole genera.</title>
        <authorList>
            <person name="Goeker M."/>
        </authorList>
    </citation>
    <scope>NUCLEOTIDE SEQUENCE [LARGE SCALE GENOMIC DNA]</scope>
    <source>
        <strain evidence="2 3">DSM 22214</strain>
    </source>
</reference>
<comment type="caution">
    <text evidence="2">The sequence shown here is derived from an EMBL/GenBank/DDBJ whole genome shotgun (WGS) entry which is preliminary data.</text>
</comment>
<dbReference type="Proteomes" id="UP000245489">
    <property type="component" value="Unassembled WGS sequence"/>
</dbReference>
<gene>
    <name evidence="2" type="ORF">LV89_04108</name>
</gene>
<keyword evidence="1" id="KW-1133">Transmembrane helix</keyword>
<accession>A0A316DME8</accession>
<name>A0A316DME8_9BACT</name>
<keyword evidence="1" id="KW-0472">Membrane</keyword>
<dbReference type="AlphaFoldDB" id="A0A316DME8"/>
<feature type="transmembrane region" description="Helical" evidence="1">
    <location>
        <begin position="53"/>
        <end position="69"/>
    </location>
</feature>
<proteinExistence type="predicted"/>
<dbReference type="RefSeq" id="WP_109744772.1">
    <property type="nucleotide sequence ID" value="NZ_QGGO01000030.1"/>
</dbReference>